<dbReference type="GO" id="GO:0016324">
    <property type="term" value="C:apical plasma membrane"/>
    <property type="evidence" value="ECO:0007669"/>
    <property type="project" value="UniProtKB-SubCell"/>
</dbReference>
<feature type="disulfide bond" evidence="18">
    <location>
        <begin position="740"/>
        <end position="749"/>
    </location>
</feature>
<dbReference type="GO" id="GO:0008593">
    <property type="term" value="P:regulation of Notch signaling pathway"/>
    <property type="evidence" value="ECO:0007669"/>
    <property type="project" value="UniProtKB-ARBA"/>
</dbReference>
<dbReference type="CDD" id="cd00110">
    <property type="entry name" value="LamG"/>
    <property type="match status" value="2"/>
</dbReference>
<evidence type="ECO:0000256" key="1">
    <source>
        <dbReference type="ARBA" id="ARBA00004247"/>
    </source>
</evidence>
<dbReference type="InterPro" id="IPR013320">
    <property type="entry name" value="ConA-like_dom_sf"/>
</dbReference>
<dbReference type="GO" id="GO:0007548">
    <property type="term" value="P:sex differentiation"/>
    <property type="evidence" value="ECO:0007669"/>
    <property type="project" value="UniProtKB-ARBA"/>
</dbReference>
<keyword evidence="6 18" id="KW-0245">EGF-like domain</keyword>
<feature type="disulfide bond" evidence="18">
    <location>
        <begin position="436"/>
        <end position="445"/>
    </location>
</feature>
<evidence type="ECO:0000256" key="2">
    <source>
        <dbReference type="ARBA" id="ARBA00004613"/>
    </source>
</evidence>
<dbReference type="PROSITE" id="PS50025">
    <property type="entry name" value="LAM_G_DOMAIN"/>
    <property type="match status" value="2"/>
</dbReference>
<evidence type="ECO:0000256" key="11">
    <source>
        <dbReference type="ARBA" id="ARBA00022782"/>
    </source>
</evidence>
<feature type="domain" description="EGF-like" evidence="22">
    <location>
        <begin position="714"/>
        <end position="750"/>
    </location>
</feature>
<keyword evidence="12" id="KW-0106">Calcium</keyword>
<feature type="domain" description="EGF-like" evidence="22">
    <location>
        <begin position="564"/>
        <end position="599"/>
    </location>
</feature>
<dbReference type="GO" id="GO:0051241">
    <property type="term" value="P:negative regulation of multicellular organismal process"/>
    <property type="evidence" value="ECO:0007669"/>
    <property type="project" value="UniProtKB-ARBA"/>
</dbReference>
<dbReference type="InterPro" id="IPR013032">
    <property type="entry name" value="EGF-like_CS"/>
</dbReference>
<feature type="domain" description="EGF-like" evidence="22">
    <location>
        <begin position="365"/>
        <end position="405"/>
    </location>
</feature>
<dbReference type="Proteomes" id="UP000326759">
    <property type="component" value="Unassembled WGS sequence"/>
</dbReference>
<dbReference type="PANTHER" id="PTHR12916">
    <property type="entry name" value="CYTOCHROME C OXIDASE POLYPEPTIDE VIC-2"/>
    <property type="match status" value="1"/>
</dbReference>
<dbReference type="PRINTS" id="PR00010">
    <property type="entry name" value="EGFBLOOD"/>
</dbReference>
<name>A0A5N5T570_9CRUS</name>
<feature type="domain" description="EGF-like" evidence="22">
    <location>
        <begin position="1020"/>
        <end position="1057"/>
    </location>
</feature>
<feature type="domain" description="EGF-like" evidence="22">
    <location>
        <begin position="1190"/>
        <end position="1226"/>
    </location>
</feature>
<feature type="domain" description="EGF-like" evidence="22">
    <location>
        <begin position="982"/>
        <end position="1018"/>
    </location>
</feature>
<dbReference type="GO" id="GO:0048608">
    <property type="term" value="P:reproductive structure development"/>
    <property type="evidence" value="ECO:0007669"/>
    <property type="project" value="UniProtKB-ARBA"/>
</dbReference>
<dbReference type="FunFam" id="2.10.25.10:FF:000565">
    <property type="entry name" value="Predicted protein"/>
    <property type="match status" value="1"/>
</dbReference>
<evidence type="ECO:0000256" key="17">
    <source>
        <dbReference type="ARBA" id="ARBA00023180"/>
    </source>
</evidence>
<evidence type="ECO:0000256" key="4">
    <source>
        <dbReference type="ARBA" id="ARBA00022475"/>
    </source>
</evidence>
<evidence type="ECO:0000256" key="15">
    <source>
        <dbReference type="ARBA" id="ARBA00023136"/>
    </source>
</evidence>
<dbReference type="GO" id="GO:0048638">
    <property type="term" value="P:regulation of developmental growth"/>
    <property type="evidence" value="ECO:0007669"/>
    <property type="project" value="UniProtKB-ARBA"/>
</dbReference>
<organism evidence="23 24">
    <name type="scientific">Armadillidium nasatum</name>
    <dbReference type="NCBI Taxonomy" id="96803"/>
    <lineage>
        <taxon>Eukaryota</taxon>
        <taxon>Metazoa</taxon>
        <taxon>Ecdysozoa</taxon>
        <taxon>Arthropoda</taxon>
        <taxon>Crustacea</taxon>
        <taxon>Multicrustacea</taxon>
        <taxon>Malacostraca</taxon>
        <taxon>Eumalacostraca</taxon>
        <taxon>Peracarida</taxon>
        <taxon>Isopoda</taxon>
        <taxon>Oniscidea</taxon>
        <taxon>Crinocheta</taxon>
        <taxon>Armadillidiidae</taxon>
        <taxon>Armadillidium</taxon>
    </lineage>
</organism>
<dbReference type="InterPro" id="IPR001881">
    <property type="entry name" value="EGF-like_Ca-bd_dom"/>
</dbReference>
<dbReference type="PANTHER" id="PTHR12916:SF4">
    <property type="entry name" value="UNINFLATABLE, ISOFORM C"/>
    <property type="match status" value="1"/>
</dbReference>
<sequence length="2232" mass="244808">MKDSDYTKGYHLYSFFYLSRIIIKIYFILFIYFIFLASPFLKVSPSVCYLSFWSDFKGSKRQPSEHLTEERKEGGIVTCTYVRSHTNPLPSPPPPTSTPKTVRALSQLENGHLPSSSLSPSSLSFSTSSLDHSSYQSSRASSISPYSRGSWDSPDPTLPQYSVAPGISLVDESTNAFSSNPSLSFEFAPTSGIPLRVGGTSREGFINSGGRVELEQVLPVDSYSSLSFRTCSVGTILSQTGRNSDSLKLELDANGILILTLIRLEQSLTTHLPEVPVLGFLDLNLWSEDNKLIIGGGFEGCVLEGANTPISSNSSSYVDVDWAGYDTDPCFATPCMQRGLCIPDGIRFTCECYSRYSGDTCEVDTGPLCDRTENICSNGGVCQEDTYGNSSTCICPSGFMGSRCEQTISNYCSENPCSNNGTCVLSEFGDRIWCICPPGFSGNHCQIEDNECSTNPCFHGGVCSISESGFTCNCEETGYRGKFCDININECEEQNPCLRGSTCYDLYGSYECVCLPGFTGTDCSIEIDECTSNPCQNGGICSDAFNDYECECSQGFEGKSCGINIDDCRDVTCPGSSVCVDGLNDHSCQCPEGTPPNCAQANGCIPNPCLNGATCFDGNDGYTCICPVGITGTNCETNIDDCVNIYCENGGTCLDGINNYTCVCPQGFIGATCDQNLNECDQNVCVHAVRCIDEVGDYQCECEEGWTGKNCDREMDECSSAPCLNNGTCEDRVGGFLCNCAPGFEGNLCETDINDCIPNPCQNGGSCVDSINNYTCECTDAFMGAHCEEPYNACAHNVCFNGASCMPTSDQRGHYCECLPGFEGLDCSHNINECSGVTCREGKVCFDLVNDYECRCPEGFSGENCSININECESNPCLNGGTCQDDTANYTCICHTGYTGHNCEKDVDECTLFRPCVNGICINNNGSYECYCRPGFSGNNCSLEFDECLYRPCQNGGTCINMINSYQCECPPGFTGTDCEIDINECLSQPCQNNGTCVDGIASFTCNCIPGFTDELCSTNIDECESNPCLNEGQCVDGINKYDCNCTDTGFKGTFCEINIDDCESDPCQHGSNCTDLVKDYNCSCFDGYTGKNCEIDIQECASSPCQNDGICHEYSNLTYYEIGFFSNFSYKTAGGFLCECQLGFTGEFCEINIDECESSPCINGQCIDGINSYHCQCYPGYEGTHCEHEIDECERYQPCVHGACVDKIADYECQCENEYGGKNCSVLLIGCHDVECYNGGTCIPILIDERIHEYNGIFAGAKLNNGEWQLVKMYVNESHWLLISNNDTTERTLTTLSTESTLMPSSSSLVSFSTTFLGGVSSNLKILVNEPSYTGCMRDISVNDAEVIPQLLDSSAKINIIEDCLREPQCDPNPCHNSGKCSDLWTSFKCNCQRPYLGDTCRMSFTPATFGNENVRDSLATVQIPASDQVTFVRHVDISLIVRTRQETGLVFFLGSPIESANQLGEGGMSYLLAELVDGKVVIKLRFGGEEETFETKNPYMADGSPHLLEVERRNEKLYVKVDNKLYLNKTLDNNGELHAQILYLGGIPVGSNRVKRQLGVTFINPTDINMNFKGVLQDIQISGGNETLYVELFPLEIIPNENFHLSGTILNTTELHNVLNGTVSDDTCATNPCLEGGNCTVTFNDFECSCPSGFKGKICDELEYCAMFECPIGSQCLNLIDGYECLTNTSFNGRNSSLIYEAILTNGTTLNSFSTMYRSKAGGVLLAGSVQEAQVWIGVGADSIIVQQVNRTTVTTHFKHHLVLDGNWHRLNISFEGSNITARFDGERLINTNTDTGVITDFNIILRRAGVQIGSLPEGFKFRTQIRLDVFEDEHNQTIIVEPYFRGCMGDSRVENILLPFYPPEELINNTASNTFRRTKDIGLGFGCEVCFQSECENGAGFEGSLCEINIDECVFNKCVNNATCEDGINEYNCETEIDECESNPCQNGGTCLDEIGKFTCVCVDDYIGETCNELKIKNCSKEQCQNGGTCNDIYNSLTGVADNFTCDCPFSYGGYTCEKEIDFCSIENVRCLRGNCVLTHVDKGWECICEEGYEGEFCGIETNECLPQPNCNENVNECENTNLCEHGGTCIDAEGSYFCDCTDDYCGQHCALLNPCIQQNINCTNGECTKICDEQMQETQPVCRCHEGYEGEFCEVEIQAISTEYLTIIISVVVSLMLLVAIVGLVIFFMMAKKKRETSGTYSPSKQEFYSPRVEMGNMIKQPPEERLI</sequence>
<feature type="disulfide bond" evidence="18">
    <location>
        <begin position="1008"/>
        <end position="1017"/>
    </location>
</feature>
<dbReference type="GO" id="GO:0051049">
    <property type="term" value="P:regulation of transport"/>
    <property type="evidence" value="ECO:0007669"/>
    <property type="project" value="UniProtKB-ARBA"/>
</dbReference>
<dbReference type="Pfam" id="PF00054">
    <property type="entry name" value="Laminin_G_1"/>
    <property type="match status" value="1"/>
</dbReference>
<dbReference type="EMBL" id="SEYY01010962">
    <property type="protein sequence ID" value="KAB7501347.1"/>
    <property type="molecule type" value="Genomic_DNA"/>
</dbReference>
<feature type="transmembrane region" description="Helical" evidence="20">
    <location>
        <begin position="2168"/>
        <end position="2192"/>
    </location>
</feature>
<dbReference type="InterPro" id="IPR001791">
    <property type="entry name" value="Laminin_G"/>
</dbReference>
<evidence type="ECO:0000256" key="7">
    <source>
        <dbReference type="ARBA" id="ARBA00022553"/>
    </source>
</evidence>
<feature type="domain" description="EGF-like" evidence="22">
    <location>
        <begin position="2023"/>
        <end position="2062"/>
    </location>
</feature>
<dbReference type="InterPro" id="IPR000152">
    <property type="entry name" value="EGF-type_Asp/Asn_hydroxyl_site"/>
</dbReference>
<dbReference type="PRINTS" id="PR01983">
    <property type="entry name" value="NOTCH"/>
</dbReference>
<dbReference type="InterPro" id="IPR009030">
    <property type="entry name" value="Growth_fac_rcpt_cys_sf"/>
</dbReference>
<dbReference type="PROSITE" id="PS50026">
    <property type="entry name" value="EGF_3"/>
    <property type="match status" value="30"/>
</dbReference>
<dbReference type="FunFam" id="2.10.25.10:FF:000095">
    <property type="entry name" value="Notch, isoform B"/>
    <property type="match status" value="1"/>
</dbReference>
<dbReference type="GO" id="GO:0051240">
    <property type="term" value="P:positive regulation of multicellular organismal process"/>
    <property type="evidence" value="ECO:0007669"/>
    <property type="project" value="UniProtKB-ARBA"/>
</dbReference>
<evidence type="ECO:0000256" key="3">
    <source>
        <dbReference type="ARBA" id="ARBA00022473"/>
    </source>
</evidence>
<dbReference type="FunFam" id="2.10.25.10:FF:000146">
    <property type="entry name" value="Putative neurogenic locus notch"/>
    <property type="match status" value="1"/>
</dbReference>
<comment type="subcellular location">
    <subcellularLocation>
        <location evidence="1">Apical cell membrane</location>
        <topology evidence="1">Single-pass type I membrane protein</topology>
    </subcellularLocation>
    <subcellularLocation>
        <location evidence="2">Secreted</location>
    </subcellularLocation>
</comment>
<keyword evidence="17" id="KW-0325">Glycoprotein</keyword>
<feature type="disulfide bond" evidence="18">
    <location>
        <begin position="376"/>
        <end position="393"/>
    </location>
</feature>
<keyword evidence="4" id="KW-1003">Cell membrane</keyword>
<feature type="domain" description="EGF-like" evidence="22">
    <location>
        <begin position="487"/>
        <end position="524"/>
    </location>
</feature>
<feature type="domain" description="EGF-like" evidence="22">
    <location>
        <begin position="830"/>
        <end position="866"/>
    </location>
</feature>
<keyword evidence="15 20" id="KW-0472">Membrane</keyword>
<feature type="domain" description="EGF-like" evidence="22">
    <location>
        <begin position="326"/>
        <end position="362"/>
    </location>
</feature>
<dbReference type="FunFam" id="2.10.25.10:FF:000031">
    <property type="entry name" value="neurogenic locus notch homolog protein 3"/>
    <property type="match status" value="1"/>
</dbReference>
<dbReference type="FunFam" id="2.10.25.10:FF:000122">
    <property type="entry name" value="Protein crumbs homolog 2"/>
    <property type="match status" value="2"/>
</dbReference>
<dbReference type="GO" id="GO:0042063">
    <property type="term" value="P:gliogenesis"/>
    <property type="evidence" value="ECO:0007669"/>
    <property type="project" value="UniProtKB-ARBA"/>
</dbReference>
<dbReference type="GO" id="GO:0010160">
    <property type="term" value="P:formation of animal organ boundary"/>
    <property type="evidence" value="ECO:0007669"/>
    <property type="project" value="UniProtKB-ARBA"/>
</dbReference>
<feature type="domain" description="EGF-like" evidence="22">
    <location>
        <begin position="448"/>
        <end position="485"/>
    </location>
</feature>
<feature type="disulfide bond" evidence="18">
    <location>
        <begin position="2052"/>
        <end position="2061"/>
    </location>
</feature>
<feature type="domain" description="EGF-like" evidence="22">
    <location>
        <begin position="868"/>
        <end position="904"/>
    </location>
</feature>
<evidence type="ECO:0000256" key="8">
    <source>
        <dbReference type="ARBA" id="ARBA00022692"/>
    </source>
</evidence>
<keyword evidence="13" id="KW-0914">Notch signaling pathway</keyword>
<dbReference type="SMART" id="SM00179">
    <property type="entry name" value="EGF_CA"/>
    <property type="match status" value="25"/>
</dbReference>
<feature type="compositionally biased region" description="Low complexity" evidence="19">
    <location>
        <begin position="132"/>
        <end position="150"/>
    </location>
</feature>
<dbReference type="InterPro" id="IPR000742">
    <property type="entry name" value="EGF"/>
</dbReference>
<feature type="disulfide bond" evidence="18">
    <location>
        <begin position="818"/>
        <end position="827"/>
    </location>
</feature>
<dbReference type="GO" id="GO:0051093">
    <property type="term" value="P:negative regulation of developmental process"/>
    <property type="evidence" value="ECO:0007669"/>
    <property type="project" value="UniProtKB-ARBA"/>
</dbReference>
<dbReference type="SUPFAM" id="SSF57196">
    <property type="entry name" value="EGF/Laminin"/>
    <property type="match status" value="21"/>
</dbReference>
<evidence type="ECO:0000313" key="24">
    <source>
        <dbReference type="Proteomes" id="UP000326759"/>
    </source>
</evidence>
<comment type="caution">
    <text evidence="23">The sequence shown here is derived from an EMBL/GenBank/DDBJ whole genome shotgun (WGS) entry which is preliminary data.</text>
</comment>
<keyword evidence="14 20" id="KW-1133">Transmembrane helix</keyword>
<feature type="domain" description="EGF-like" evidence="22">
    <location>
        <begin position="1153"/>
        <end position="1188"/>
    </location>
</feature>
<dbReference type="InterPro" id="IPR049883">
    <property type="entry name" value="NOTCH1_EGF-like"/>
</dbReference>
<dbReference type="GO" id="GO:0000902">
    <property type="term" value="P:cell morphogenesis"/>
    <property type="evidence" value="ECO:0007669"/>
    <property type="project" value="UniProtKB-ARBA"/>
</dbReference>
<feature type="domain" description="EGF-like" evidence="22">
    <location>
        <begin position="676"/>
        <end position="712"/>
    </location>
</feature>
<feature type="domain" description="EGF-like" evidence="22">
    <location>
        <begin position="906"/>
        <end position="942"/>
    </location>
</feature>
<dbReference type="SUPFAM" id="SSF57184">
    <property type="entry name" value="Growth factor receptor domain"/>
    <property type="match status" value="1"/>
</dbReference>
<feature type="disulfide bond" evidence="18">
    <location>
        <begin position="2011"/>
        <end position="2020"/>
    </location>
</feature>
<evidence type="ECO:0000256" key="13">
    <source>
        <dbReference type="ARBA" id="ARBA00022976"/>
    </source>
</evidence>
<dbReference type="FunFam" id="2.10.25.10:FF:000434">
    <property type="entry name" value="Predicted protein"/>
    <property type="match status" value="1"/>
</dbReference>
<evidence type="ECO:0000256" key="9">
    <source>
        <dbReference type="ARBA" id="ARBA00022729"/>
    </source>
</evidence>
<dbReference type="GO" id="GO:0080090">
    <property type="term" value="P:regulation of primary metabolic process"/>
    <property type="evidence" value="ECO:0007669"/>
    <property type="project" value="UniProtKB-ARBA"/>
</dbReference>
<dbReference type="GO" id="GO:0060255">
    <property type="term" value="P:regulation of macromolecule metabolic process"/>
    <property type="evidence" value="ECO:0007669"/>
    <property type="project" value="UniProtKB-ARBA"/>
</dbReference>
<dbReference type="GO" id="GO:0022407">
    <property type="term" value="P:regulation of cell-cell adhesion"/>
    <property type="evidence" value="ECO:0007669"/>
    <property type="project" value="UniProtKB-ARBA"/>
</dbReference>
<feature type="disulfide bond" evidence="18">
    <location>
        <begin position="2104"/>
        <end position="2113"/>
    </location>
</feature>
<dbReference type="Pfam" id="PF02210">
    <property type="entry name" value="Laminin_G_2"/>
    <property type="match status" value="2"/>
</dbReference>
<feature type="disulfide bond" evidence="18">
    <location>
        <begin position="1141"/>
        <end position="1150"/>
    </location>
</feature>
<dbReference type="InterPro" id="IPR018097">
    <property type="entry name" value="EGF_Ca-bd_CS"/>
</dbReference>
<dbReference type="FunFam" id="2.10.25.10:FF:000279">
    <property type="entry name" value="Neurogenic locus notch 1"/>
    <property type="match status" value="1"/>
</dbReference>
<feature type="region of interest" description="Disordered" evidence="19">
    <location>
        <begin position="132"/>
        <end position="154"/>
    </location>
</feature>
<dbReference type="GO" id="GO:0005509">
    <property type="term" value="F:calcium ion binding"/>
    <property type="evidence" value="ECO:0007669"/>
    <property type="project" value="InterPro"/>
</dbReference>
<feature type="disulfide bond" evidence="18">
    <location>
        <begin position="894"/>
        <end position="903"/>
    </location>
</feature>
<dbReference type="GO" id="GO:0060562">
    <property type="term" value="P:epithelial tube morphogenesis"/>
    <property type="evidence" value="ECO:0007669"/>
    <property type="project" value="UniProtKB-ARBA"/>
</dbReference>
<dbReference type="GO" id="GO:0009792">
    <property type="term" value="P:embryo development ending in birth or egg hatching"/>
    <property type="evidence" value="ECO:0007669"/>
    <property type="project" value="UniProtKB-ARBA"/>
</dbReference>
<feature type="disulfide bond" evidence="18">
    <location>
        <begin position="1157"/>
        <end position="1167"/>
    </location>
</feature>
<dbReference type="PROSITE" id="PS01187">
    <property type="entry name" value="EGF_CA"/>
    <property type="match status" value="9"/>
</dbReference>
<keyword evidence="7" id="KW-0597">Phosphoprotein</keyword>
<dbReference type="PROSITE" id="PS00022">
    <property type="entry name" value="EGF_1"/>
    <property type="match status" value="26"/>
</dbReference>
<dbReference type="PROSITE" id="PS01186">
    <property type="entry name" value="EGF_2"/>
    <property type="match status" value="20"/>
</dbReference>
<dbReference type="FunFam" id="2.10.25.10:FF:000208">
    <property type="entry name" value="Crumbs 2, cell polarity complex component"/>
    <property type="match status" value="1"/>
</dbReference>
<dbReference type="Pfam" id="PF00008">
    <property type="entry name" value="EGF"/>
    <property type="match status" value="12"/>
</dbReference>
<evidence type="ECO:0000256" key="20">
    <source>
        <dbReference type="SAM" id="Phobius"/>
    </source>
</evidence>
<feature type="domain" description="EGF-like" evidence="22">
    <location>
        <begin position="1367"/>
        <end position="1403"/>
    </location>
</feature>
<feature type="domain" description="EGF-like" evidence="22">
    <location>
        <begin position="944"/>
        <end position="980"/>
    </location>
</feature>
<feature type="domain" description="EGF-like" evidence="22">
    <location>
        <begin position="600"/>
        <end position="636"/>
    </location>
</feature>
<feature type="disulfide bond" evidence="18">
    <location>
        <begin position="1652"/>
        <end position="1661"/>
    </location>
</feature>
<evidence type="ECO:0000256" key="18">
    <source>
        <dbReference type="PROSITE-ProRule" id="PRU00076"/>
    </source>
</evidence>
<feature type="disulfide bond" evidence="18">
    <location>
        <begin position="1216"/>
        <end position="1225"/>
    </location>
</feature>
<feature type="disulfide bond" evidence="18">
    <location>
        <begin position="2148"/>
        <end position="2157"/>
    </location>
</feature>
<feature type="domain" description="EGF-like" evidence="22">
    <location>
        <begin position="752"/>
        <end position="788"/>
    </location>
</feature>
<feature type="disulfide bond" evidence="18">
    <location>
        <begin position="778"/>
        <end position="787"/>
    </location>
</feature>
<feature type="disulfide bond" evidence="18">
    <location>
        <begin position="799"/>
        <end position="816"/>
    </location>
</feature>
<dbReference type="FunFam" id="2.10.25.10:FF:000537">
    <property type="entry name" value="Notch 3"/>
    <property type="match status" value="1"/>
</dbReference>
<feature type="disulfide bond" evidence="18">
    <location>
        <begin position="514"/>
        <end position="523"/>
    </location>
</feature>
<feature type="disulfide bond" evidence="18">
    <location>
        <begin position="626"/>
        <end position="635"/>
    </location>
</feature>
<feature type="disulfide bond" evidence="18">
    <location>
        <begin position="856"/>
        <end position="865"/>
    </location>
</feature>
<keyword evidence="10" id="KW-0677">Repeat</keyword>
<dbReference type="FunFam" id="2.10.25.10:FF:000391">
    <property type="entry name" value="Weary, isoform C"/>
    <property type="match status" value="1"/>
</dbReference>
<keyword evidence="5" id="KW-0964">Secreted</keyword>
<dbReference type="GO" id="GO:0012505">
    <property type="term" value="C:endomembrane system"/>
    <property type="evidence" value="ECO:0007669"/>
    <property type="project" value="UniProtKB-ARBA"/>
</dbReference>
<dbReference type="GO" id="GO:0048732">
    <property type="term" value="P:gland development"/>
    <property type="evidence" value="ECO:0007669"/>
    <property type="project" value="UniProtKB-ARBA"/>
</dbReference>
<keyword evidence="24" id="KW-1185">Reference proteome</keyword>
<feature type="disulfide bond" evidence="18">
    <location>
        <begin position="352"/>
        <end position="361"/>
    </location>
</feature>
<evidence type="ECO:0000256" key="6">
    <source>
        <dbReference type="ARBA" id="ARBA00022536"/>
    </source>
</evidence>
<dbReference type="GO" id="GO:0009986">
    <property type="term" value="C:cell surface"/>
    <property type="evidence" value="ECO:0007669"/>
    <property type="project" value="UniProtKB-ARBA"/>
</dbReference>
<dbReference type="SMART" id="SM00181">
    <property type="entry name" value="EGF"/>
    <property type="match status" value="30"/>
</dbReference>
<dbReference type="GO" id="GO:0048666">
    <property type="term" value="P:neuron development"/>
    <property type="evidence" value="ECO:0007669"/>
    <property type="project" value="UniProtKB-ARBA"/>
</dbReference>
<dbReference type="FunFam" id="2.10.25.10:FF:000472">
    <property type="entry name" value="Uncharacterized protein, isoform A"/>
    <property type="match status" value="2"/>
</dbReference>
<comment type="caution">
    <text evidence="18">Lacks conserved residue(s) required for the propagation of feature annotation.</text>
</comment>
<keyword evidence="16 18" id="KW-1015">Disulfide bond</keyword>
<dbReference type="FunFam" id="2.10.25.10:FF:000230">
    <property type="entry name" value="Delta-like protein"/>
    <property type="match status" value="1"/>
</dbReference>
<dbReference type="GO" id="GO:0048871">
    <property type="term" value="P:multicellular organismal-level homeostasis"/>
    <property type="evidence" value="ECO:0007669"/>
    <property type="project" value="UniProtKB-ARBA"/>
</dbReference>
<feature type="domain" description="EGF-like" evidence="22">
    <location>
        <begin position="1097"/>
        <end position="1151"/>
    </location>
</feature>
<evidence type="ECO:0000256" key="16">
    <source>
        <dbReference type="ARBA" id="ARBA00023157"/>
    </source>
</evidence>
<dbReference type="GO" id="GO:0002064">
    <property type="term" value="P:epithelial cell development"/>
    <property type="evidence" value="ECO:0007669"/>
    <property type="project" value="UniProtKB-ARBA"/>
</dbReference>
<feature type="disulfide bond" evidence="18">
    <location>
        <begin position="1393"/>
        <end position="1402"/>
    </location>
</feature>
<dbReference type="GO" id="GO:0009967">
    <property type="term" value="P:positive regulation of signal transduction"/>
    <property type="evidence" value="ECO:0007669"/>
    <property type="project" value="UniProtKB-ARBA"/>
</dbReference>
<feature type="disulfide bond" evidence="18">
    <location>
        <begin position="702"/>
        <end position="711"/>
    </location>
</feature>
<feature type="domain" description="Laminin G" evidence="21">
    <location>
        <begin position="1412"/>
        <end position="1630"/>
    </location>
</feature>
<feature type="disulfide bond" evidence="18">
    <location>
        <begin position="932"/>
        <end position="941"/>
    </location>
</feature>
<feature type="domain" description="EGF-like" evidence="22">
    <location>
        <begin position="1626"/>
        <end position="1662"/>
    </location>
</feature>
<reference evidence="23 24" key="1">
    <citation type="journal article" date="2019" name="PLoS Biol.">
        <title>Sex chromosomes control vertical transmission of feminizing Wolbachia symbionts in an isopod.</title>
        <authorList>
            <person name="Becking T."/>
            <person name="Chebbi M.A."/>
            <person name="Giraud I."/>
            <person name="Moumen B."/>
            <person name="Laverre T."/>
            <person name="Caubet Y."/>
            <person name="Peccoud J."/>
            <person name="Gilbert C."/>
            <person name="Cordaux R."/>
        </authorList>
    </citation>
    <scope>NUCLEOTIDE SEQUENCE [LARGE SCALE GENOMIC DNA]</scope>
    <source>
        <strain evidence="23">ANa2</strain>
        <tissue evidence="23">Whole body excluding digestive tract and cuticle</tissue>
    </source>
</reference>
<dbReference type="Pfam" id="PF07645">
    <property type="entry name" value="EGF_CA"/>
    <property type="match status" value="1"/>
</dbReference>
<dbReference type="GO" id="GO:0005911">
    <property type="term" value="C:cell-cell junction"/>
    <property type="evidence" value="ECO:0007669"/>
    <property type="project" value="UniProtKB-ARBA"/>
</dbReference>
<feature type="domain" description="EGF-like" evidence="22">
    <location>
        <begin position="2077"/>
        <end position="2114"/>
    </location>
</feature>
<feature type="domain" description="EGF-like" evidence="22">
    <location>
        <begin position="408"/>
        <end position="446"/>
    </location>
</feature>
<feature type="domain" description="EGF-like" evidence="22">
    <location>
        <begin position="638"/>
        <end position="674"/>
    </location>
</feature>
<feature type="domain" description="EGF-like" evidence="22">
    <location>
        <begin position="2122"/>
        <end position="2158"/>
    </location>
</feature>
<dbReference type="FunFam" id="2.10.25.10:FF:000004">
    <property type="entry name" value="Neurogenic locus notch 1"/>
    <property type="match status" value="1"/>
</dbReference>
<feature type="transmembrane region" description="Helical" evidence="20">
    <location>
        <begin position="21"/>
        <end position="41"/>
    </location>
</feature>
<feature type="disulfide bond" evidence="18">
    <location>
        <begin position="970"/>
        <end position="979"/>
    </location>
</feature>
<dbReference type="GO" id="GO:0061326">
    <property type="term" value="P:renal tubule development"/>
    <property type="evidence" value="ECO:0007669"/>
    <property type="project" value="UniProtKB-ARBA"/>
</dbReference>
<evidence type="ECO:0000259" key="21">
    <source>
        <dbReference type="PROSITE" id="PS50025"/>
    </source>
</evidence>
<dbReference type="GO" id="GO:0005576">
    <property type="term" value="C:extracellular region"/>
    <property type="evidence" value="ECO:0007669"/>
    <property type="project" value="UniProtKB-SubCell"/>
</dbReference>
<keyword evidence="11" id="KW-0221">Differentiation</keyword>
<feature type="domain" description="EGF-like" evidence="22">
    <location>
        <begin position="1939"/>
        <end position="1975"/>
    </location>
</feature>
<dbReference type="CDD" id="cd00054">
    <property type="entry name" value="EGF_CA"/>
    <property type="match status" value="21"/>
</dbReference>
<accession>A0A5N5T570</accession>
<dbReference type="SUPFAM" id="SSF49899">
    <property type="entry name" value="Concanavalin A-like lectins/glucanases"/>
    <property type="match status" value="3"/>
</dbReference>
<feature type="disulfide bond" evidence="18">
    <location>
        <begin position="1085"/>
        <end position="1094"/>
    </location>
</feature>
<evidence type="ECO:0000256" key="10">
    <source>
        <dbReference type="ARBA" id="ARBA00022737"/>
    </source>
</evidence>
<dbReference type="OrthoDB" id="283575at2759"/>
<keyword evidence="9" id="KW-0732">Signal</keyword>
<feature type="disulfide bond" evidence="18">
    <location>
        <begin position="395"/>
        <end position="404"/>
    </location>
</feature>
<feature type="domain" description="EGF-like" evidence="22">
    <location>
        <begin position="790"/>
        <end position="828"/>
    </location>
</feature>
<evidence type="ECO:0000256" key="19">
    <source>
        <dbReference type="SAM" id="MobiDB-lite"/>
    </source>
</evidence>
<proteinExistence type="predicted"/>
<feature type="domain" description="EGF-like" evidence="22">
    <location>
        <begin position="1059"/>
        <end position="1095"/>
    </location>
</feature>
<feature type="disulfide bond" evidence="18">
    <location>
        <begin position="417"/>
        <end position="434"/>
    </location>
</feature>
<protein>
    <submittedName>
        <fullName evidence="23">Fibropellin-1</fullName>
    </submittedName>
</protein>
<dbReference type="GO" id="GO:0003008">
    <property type="term" value="P:system process"/>
    <property type="evidence" value="ECO:0007669"/>
    <property type="project" value="UniProtKB-ARBA"/>
</dbReference>
<feature type="domain" description="Laminin G" evidence="21">
    <location>
        <begin position="1690"/>
        <end position="1890"/>
    </location>
</feature>
<dbReference type="FunFam" id="2.10.25.10:FF:000143">
    <property type="entry name" value="Protein crumbs 1"/>
    <property type="match status" value="2"/>
</dbReference>
<dbReference type="GO" id="GO:0048598">
    <property type="term" value="P:embryonic morphogenesis"/>
    <property type="evidence" value="ECO:0007669"/>
    <property type="project" value="UniProtKB-ARBA"/>
</dbReference>
<feature type="disulfide bond" evidence="18">
    <location>
        <begin position="1178"/>
        <end position="1187"/>
    </location>
</feature>
<gene>
    <name evidence="23" type="primary">EGF1_0</name>
    <name evidence="23" type="ORF">Anas_10228</name>
</gene>
<dbReference type="PROSITE" id="PS00010">
    <property type="entry name" value="ASX_HYDROXYL"/>
    <property type="match status" value="19"/>
</dbReference>
<feature type="disulfide bond" evidence="18">
    <location>
        <begin position="552"/>
        <end position="561"/>
    </location>
</feature>
<evidence type="ECO:0000259" key="22">
    <source>
        <dbReference type="PROSITE" id="PS50026"/>
    </source>
</evidence>
<dbReference type="FunFam" id="2.10.25.10:FF:000109">
    <property type="entry name" value="Notch homolog 4, [Drosophila]"/>
    <property type="match status" value="1"/>
</dbReference>
<dbReference type="GO" id="GO:0048592">
    <property type="term" value="P:eye morphogenesis"/>
    <property type="evidence" value="ECO:0007669"/>
    <property type="project" value="UniProtKB-ARBA"/>
</dbReference>
<feature type="domain" description="EGF-like" evidence="22">
    <location>
        <begin position="1978"/>
        <end position="2021"/>
    </location>
</feature>
<dbReference type="GO" id="GO:0048568">
    <property type="term" value="P:embryonic organ development"/>
    <property type="evidence" value="ECO:0007669"/>
    <property type="project" value="UniProtKB-ARBA"/>
</dbReference>
<dbReference type="Pfam" id="PF12661">
    <property type="entry name" value="hEGF"/>
    <property type="match status" value="6"/>
</dbReference>
<dbReference type="SMART" id="SM00282">
    <property type="entry name" value="LamG"/>
    <property type="match status" value="2"/>
</dbReference>
<feature type="domain" description="EGF-like" evidence="22">
    <location>
        <begin position="526"/>
        <end position="562"/>
    </location>
</feature>
<feature type="disulfide bond" evidence="18">
    <location>
        <begin position="664"/>
        <end position="673"/>
    </location>
</feature>
<dbReference type="FunFam" id="2.10.25.10:FF:000080">
    <property type="entry name" value="Neurogenic locus notch 1"/>
    <property type="match status" value="1"/>
</dbReference>
<keyword evidence="8 20" id="KW-0812">Transmembrane</keyword>
<dbReference type="Gene3D" id="2.60.120.200">
    <property type="match status" value="3"/>
</dbReference>
<feature type="disulfide bond" evidence="18">
    <location>
        <begin position="1965"/>
        <end position="1974"/>
    </location>
</feature>
<evidence type="ECO:0000256" key="12">
    <source>
        <dbReference type="ARBA" id="ARBA00022837"/>
    </source>
</evidence>
<evidence type="ECO:0000256" key="14">
    <source>
        <dbReference type="ARBA" id="ARBA00022989"/>
    </source>
</evidence>
<dbReference type="GO" id="GO:0007219">
    <property type="term" value="P:Notch signaling pathway"/>
    <property type="evidence" value="ECO:0007669"/>
    <property type="project" value="UniProtKB-KW"/>
</dbReference>
<evidence type="ECO:0000256" key="5">
    <source>
        <dbReference type="ARBA" id="ARBA00022525"/>
    </source>
</evidence>
<dbReference type="Gene3D" id="2.10.25.10">
    <property type="entry name" value="Laminin"/>
    <property type="match status" value="28"/>
</dbReference>
<evidence type="ECO:0000313" key="23">
    <source>
        <dbReference type="EMBL" id="KAB7501347.1"/>
    </source>
</evidence>
<keyword evidence="3" id="KW-0217">Developmental protein</keyword>